<keyword evidence="2" id="KW-1185">Reference proteome</keyword>
<organism evidence="1 2">
    <name type="scientific">Suillus luteus UH-Slu-Lm8-n1</name>
    <dbReference type="NCBI Taxonomy" id="930992"/>
    <lineage>
        <taxon>Eukaryota</taxon>
        <taxon>Fungi</taxon>
        <taxon>Dikarya</taxon>
        <taxon>Basidiomycota</taxon>
        <taxon>Agaricomycotina</taxon>
        <taxon>Agaricomycetes</taxon>
        <taxon>Agaricomycetidae</taxon>
        <taxon>Boletales</taxon>
        <taxon>Suillineae</taxon>
        <taxon>Suillaceae</taxon>
        <taxon>Suillus</taxon>
    </lineage>
</organism>
<name>A0A0D0AWA9_9AGAM</name>
<dbReference type="EMBL" id="KN835247">
    <property type="protein sequence ID" value="KIK42139.1"/>
    <property type="molecule type" value="Genomic_DNA"/>
</dbReference>
<dbReference type="AlphaFoldDB" id="A0A0D0AWA9"/>
<evidence type="ECO:0000313" key="2">
    <source>
        <dbReference type="Proteomes" id="UP000054485"/>
    </source>
</evidence>
<dbReference type="HOGENOM" id="CLU_2759483_0_0_1"/>
<accession>A0A0D0AWA9</accession>
<protein>
    <submittedName>
        <fullName evidence="1">Uncharacterized protein</fullName>
    </submittedName>
</protein>
<proteinExistence type="predicted"/>
<sequence>MTCAAAPYFGLARHYHSFSTLCHNPASSWHFGELLPVSNGYNSVTHVAVLMLPFGDKVYMQQSSAHMGVT</sequence>
<dbReference type="InParanoid" id="A0A0D0AWA9"/>
<dbReference type="Proteomes" id="UP000054485">
    <property type="component" value="Unassembled WGS sequence"/>
</dbReference>
<reference evidence="1 2" key="1">
    <citation type="submission" date="2014-04" db="EMBL/GenBank/DDBJ databases">
        <authorList>
            <consortium name="DOE Joint Genome Institute"/>
            <person name="Kuo A."/>
            <person name="Ruytinx J."/>
            <person name="Rineau F."/>
            <person name="Colpaert J."/>
            <person name="Kohler A."/>
            <person name="Nagy L.G."/>
            <person name="Floudas D."/>
            <person name="Copeland A."/>
            <person name="Barry K.W."/>
            <person name="Cichocki N."/>
            <person name="Veneault-Fourrey C."/>
            <person name="LaButti K."/>
            <person name="Lindquist E.A."/>
            <person name="Lipzen A."/>
            <person name="Lundell T."/>
            <person name="Morin E."/>
            <person name="Murat C."/>
            <person name="Sun H."/>
            <person name="Tunlid A."/>
            <person name="Henrissat B."/>
            <person name="Grigoriev I.V."/>
            <person name="Hibbett D.S."/>
            <person name="Martin F."/>
            <person name="Nordberg H.P."/>
            <person name="Cantor M.N."/>
            <person name="Hua S.X."/>
        </authorList>
    </citation>
    <scope>NUCLEOTIDE SEQUENCE [LARGE SCALE GENOMIC DNA]</scope>
    <source>
        <strain evidence="1 2">UH-Slu-Lm8-n1</strain>
    </source>
</reference>
<reference evidence="2" key="2">
    <citation type="submission" date="2015-01" db="EMBL/GenBank/DDBJ databases">
        <title>Evolutionary Origins and Diversification of the Mycorrhizal Mutualists.</title>
        <authorList>
            <consortium name="DOE Joint Genome Institute"/>
            <consortium name="Mycorrhizal Genomics Consortium"/>
            <person name="Kohler A."/>
            <person name="Kuo A."/>
            <person name="Nagy L.G."/>
            <person name="Floudas D."/>
            <person name="Copeland A."/>
            <person name="Barry K.W."/>
            <person name="Cichocki N."/>
            <person name="Veneault-Fourrey C."/>
            <person name="LaButti K."/>
            <person name="Lindquist E.A."/>
            <person name="Lipzen A."/>
            <person name="Lundell T."/>
            <person name="Morin E."/>
            <person name="Murat C."/>
            <person name="Riley R."/>
            <person name="Ohm R."/>
            <person name="Sun H."/>
            <person name="Tunlid A."/>
            <person name="Henrissat B."/>
            <person name="Grigoriev I.V."/>
            <person name="Hibbett D.S."/>
            <person name="Martin F."/>
        </authorList>
    </citation>
    <scope>NUCLEOTIDE SEQUENCE [LARGE SCALE GENOMIC DNA]</scope>
    <source>
        <strain evidence="2">UH-Slu-Lm8-n1</strain>
    </source>
</reference>
<evidence type="ECO:0000313" key="1">
    <source>
        <dbReference type="EMBL" id="KIK42139.1"/>
    </source>
</evidence>
<gene>
    <name evidence="1" type="ORF">CY34DRAFT_805283</name>
</gene>